<protein>
    <submittedName>
        <fullName evidence="1">Uncharacterized protein</fullName>
    </submittedName>
</protein>
<dbReference type="Proteomes" id="UP000254621">
    <property type="component" value="Unassembled WGS sequence"/>
</dbReference>
<reference evidence="1 2" key="1">
    <citation type="submission" date="2018-06" db="EMBL/GenBank/DDBJ databases">
        <authorList>
            <consortium name="Pathogen Informatics"/>
            <person name="Doyle S."/>
        </authorList>
    </citation>
    <scope>NUCLEOTIDE SEQUENCE [LARGE SCALE GENOMIC DNA]</scope>
    <source>
        <strain evidence="1 2">NCTC13645</strain>
    </source>
</reference>
<dbReference type="EMBL" id="UHIV01000004">
    <property type="protein sequence ID" value="SUP59177.1"/>
    <property type="molecule type" value="Genomic_DNA"/>
</dbReference>
<organism evidence="1 2">
    <name type="scientific">Weissella viridescens</name>
    <name type="common">Lactobacillus viridescens</name>
    <dbReference type="NCBI Taxonomy" id="1629"/>
    <lineage>
        <taxon>Bacteria</taxon>
        <taxon>Bacillati</taxon>
        <taxon>Bacillota</taxon>
        <taxon>Bacilli</taxon>
        <taxon>Lactobacillales</taxon>
        <taxon>Lactobacillaceae</taxon>
        <taxon>Weissella</taxon>
    </lineage>
</organism>
<evidence type="ECO:0000313" key="2">
    <source>
        <dbReference type="Proteomes" id="UP000254621"/>
    </source>
</evidence>
<name>A0A380P2T2_WEIVI</name>
<proteinExistence type="predicted"/>
<dbReference type="AlphaFoldDB" id="A0A380P2T2"/>
<gene>
    <name evidence="1" type="ORF">NCTC13645_01430</name>
</gene>
<accession>A0A380P2T2</accession>
<sequence>MEHAAAQEKPIIQFNQITKKFGSTNAVQELTLSIERGAFLF</sequence>
<evidence type="ECO:0000313" key="1">
    <source>
        <dbReference type="EMBL" id="SUP59177.1"/>
    </source>
</evidence>